<feature type="active site" description="Proton acceptor" evidence="4">
    <location>
        <position position="379"/>
    </location>
</feature>
<gene>
    <name evidence="8" type="ORF">A0O34_00685</name>
</gene>
<evidence type="ECO:0000313" key="9">
    <source>
        <dbReference type="Proteomes" id="UP000077824"/>
    </source>
</evidence>
<dbReference type="GO" id="GO:0003988">
    <property type="term" value="F:acetyl-CoA C-acyltransferase activity"/>
    <property type="evidence" value="ECO:0007669"/>
    <property type="project" value="UniProtKB-ARBA"/>
</dbReference>
<evidence type="ECO:0000256" key="4">
    <source>
        <dbReference type="PIRSR" id="PIRSR000429-1"/>
    </source>
</evidence>
<dbReference type="Gene3D" id="3.40.47.10">
    <property type="match status" value="1"/>
</dbReference>
<dbReference type="InterPro" id="IPR050521">
    <property type="entry name" value="3-ketoacyl-CoA_Thiolase"/>
</dbReference>
<dbReference type="OrthoDB" id="1402717at2"/>
<dbReference type="Pfam" id="PF02803">
    <property type="entry name" value="Thiolase_C"/>
    <property type="match status" value="1"/>
</dbReference>
<dbReference type="InterPro" id="IPR020617">
    <property type="entry name" value="Thiolase_C"/>
</dbReference>
<evidence type="ECO:0000256" key="3">
    <source>
        <dbReference type="ARBA" id="ARBA00023315"/>
    </source>
</evidence>
<dbReference type="InterPro" id="IPR016039">
    <property type="entry name" value="Thiolase-like"/>
</dbReference>
<feature type="active site" description="Acyl-thioester intermediate" evidence="4">
    <location>
        <position position="90"/>
    </location>
</feature>
<dbReference type="CDD" id="cd00751">
    <property type="entry name" value="thiolase"/>
    <property type="match status" value="1"/>
</dbReference>
<organism evidence="8 9">
    <name type="scientific">Chryseobacterium glaciei</name>
    <dbReference type="NCBI Taxonomy" id="1685010"/>
    <lineage>
        <taxon>Bacteria</taxon>
        <taxon>Pseudomonadati</taxon>
        <taxon>Bacteroidota</taxon>
        <taxon>Flavobacteriia</taxon>
        <taxon>Flavobacteriales</taxon>
        <taxon>Weeksellaceae</taxon>
        <taxon>Chryseobacterium group</taxon>
        <taxon>Chryseobacterium</taxon>
    </lineage>
</organism>
<dbReference type="Pfam" id="PF00108">
    <property type="entry name" value="Thiolase_N"/>
    <property type="match status" value="1"/>
</dbReference>
<evidence type="ECO:0000259" key="6">
    <source>
        <dbReference type="Pfam" id="PF00108"/>
    </source>
</evidence>
<keyword evidence="9" id="KW-1185">Reference proteome</keyword>
<dbReference type="EMBL" id="CP015199">
    <property type="protein sequence ID" value="ANF49161.1"/>
    <property type="molecule type" value="Genomic_DNA"/>
</dbReference>
<dbReference type="PANTHER" id="PTHR42689:SF1">
    <property type="entry name" value="ACETYL-COA ACYLTRANSFERASE FADA2 (3-KETOACYL-COA THIOLASE) (BETA-KETOTHIOLASE)-RELATED"/>
    <property type="match status" value="1"/>
</dbReference>
<evidence type="ECO:0000256" key="5">
    <source>
        <dbReference type="RuleBase" id="RU003557"/>
    </source>
</evidence>
<keyword evidence="2 5" id="KW-0808">Transferase</keyword>
<dbReference type="NCBIfam" id="TIGR01930">
    <property type="entry name" value="AcCoA-C-Actrans"/>
    <property type="match status" value="1"/>
</dbReference>
<dbReference type="PANTHER" id="PTHR42689">
    <property type="entry name" value="ACETYL-COA ACYLTRANSFERASE FADA2 (3-KETOACYL-COA THIOLASE) (BETA-KETOTHIOLASE)-RELATED"/>
    <property type="match status" value="1"/>
</dbReference>
<name>A0A172XQD6_9FLAO</name>
<dbReference type="InterPro" id="IPR002155">
    <property type="entry name" value="Thiolase"/>
</dbReference>
<dbReference type="KEGG" id="chh:A0O34_00685"/>
<feature type="domain" description="Thiolase N-terminal" evidence="6">
    <location>
        <begin position="6"/>
        <end position="273"/>
    </location>
</feature>
<protein>
    <submittedName>
        <fullName evidence="8">Acetyl-CoA acetyltransferase</fullName>
    </submittedName>
</protein>
<evidence type="ECO:0000256" key="2">
    <source>
        <dbReference type="ARBA" id="ARBA00022679"/>
    </source>
</evidence>
<dbReference type="AlphaFoldDB" id="A0A172XQD6"/>
<dbReference type="RefSeq" id="WP_066750115.1">
    <property type="nucleotide sequence ID" value="NZ_CP015199.1"/>
</dbReference>
<proteinExistence type="inferred from homology"/>
<dbReference type="PIRSF" id="PIRSF000429">
    <property type="entry name" value="Ac-CoA_Ac_transf"/>
    <property type="match status" value="1"/>
</dbReference>
<comment type="similarity">
    <text evidence="1 5">Belongs to the thiolase-like superfamily. Thiolase family.</text>
</comment>
<dbReference type="SUPFAM" id="SSF53901">
    <property type="entry name" value="Thiolase-like"/>
    <property type="match status" value="2"/>
</dbReference>
<dbReference type="STRING" id="1685010.A0O34_00685"/>
<evidence type="ECO:0000313" key="8">
    <source>
        <dbReference type="EMBL" id="ANF49161.1"/>
    </source>
</evidence>
<keyword evidence="3 5" id="KW-0012">Acyltransferase</keyword>
<sequence length="422" mass="45947">MTPKKVAIVGYNRTPFVKHNGVFADATNQDLLVAALNGLIDKCNLTNKRLGEVAGGSVIKHISESNLIRESVMKTSLDPATPGCDIQQACDTGIESAIYIANKIALGQIESGIACGVEAMSNIPFETNARLRKILLKANSEKSTLGKLKVLSKAKIKDFIPIPYKGKEPETGLVMGEHTEITAKYYGISREDQDRLALQSHQNMAKAYDEGFYDDMITPFLGISIDNNMRRDTSYEKLSRLKPAFGKQNGTLTAGNSTPFTDGASSILLGSEEWAKENNLPILAYITQAEIAGIEYIKNKQNLLLAPVNAADRMLKRAHLKLDEFDFYEIHEAFAAQVLATLKIWESEKLSKEFGLENALGHIDRSKLNIKGSSLAAAHPFAATGGRIIATLAKLLNEKGSGKGFISICAARGQGVTMILEK</sequence>
<accession>A0A172XQD6</accession>
<reference evidence="8 9" key="1">
    <citation type="submission" date="2016-04" db="EMBL/GenBank/DDBJ databases">
        <title>Complete Genome Sequence of Chryseobacterium sp. IHBB 10212.</title>
        <authorList>
            <person name="Pal M."/>
            <person name="Swarnkar M.K."/>
            <person name="Kaushal K."/>
            <person name="Chhibber S."/>
            <person name="Singh A.K."/>
            <person name="Gulati A."/>
        </authorList>
    </citation>
    <scope>NUCLEOTIDE SEQUENCE [LARGE SCALE GENOMIC DNA]</scope>
    <source>
        <strain evidence="8 9">IHBB 10212</strain>
    </source>
</reference>
<evidence type="ECO:0000259" key="7">
    <source>
        <dbReference type="Pfam" id="PF02803"/>
    </source>
</evidence>
<dbReference type="Proteomes" id="UP000077824">
    <property type="component" value="Chromosome"/>
</dbReference>
<dbReference type="NCBIfam" id="NF006740">
    <property type="entry name" value="PRK09268.1"/>
    <property type="match status" value="1"/>
</dbReference>
<feature type="active site" description="Proton acceptor" evidence="4">
    <location>
        <position position="409"/>
    </location>
</feature>
<dbReference type="InterPro" id="IPR020616">
    <property type="entry name" value="Thiolase_N"/>
</dbReference>
<dbReference type="GO" id="GO:0005829">
    <property type="term" value="C:cytosol"/>
    <property type="evidence" value="ECO:0007669"/>
    <property type="project" value="TreeGrafter"/>
</dbReference>
<evidence type="ECO:0000256" key="1">
    <source>
        <dbReference type="ARBA" id="ARBA00010982"/>
    </source>
</evidence>
<feature type="domain" description="Thiolase C-terminal" evidence="7">
    <location>
        <begin position="283"/>
        <end position="422"/>
    </location>
</feature>